<name>A0ABD6CXD8_9EURY</name>
<keyword evidence="1" id="KW-0472">Membrane</keyword>
<feature type="transmembrane region" description="Helical" evidence="1">
    <location>
        <begin position="49"/>
        <end position="69"/>
    </location>
</feature>
<evidence type="ECO:0000313" key="2">
    <source>
        <dbReference type="EMBL" id="MFD1632729.1"/>
    </source>
</evidence>
<feature type="transmembrane region" description="Helical" evidence="1">
    <location>
        <begin position="89"/>
        <end position="111"/>
    </location>
</feature>
<evidence type="ECO:0000313" key="3">
    <source>
        <dbReference type="Proteomes" id="UP001597075"/>
    </source>
</evidence>
<keyword evidence="1" id="KW-1133">Transmembrane helix</keyword>
<keyword evidence="1" id="KW-0812">Transmembrane</keyword>
<protein>
    <submittedName>
        <fullName evidence="2">Peptidase</fullName>
    </submittedName>
</protein>
<organism evidence="2 3">
    <name type="scientific">Haloplanus ruber</name>
    <dbReference type="NCBI Taxonomy" id="869892"/>
    <lineage>
        <taxon>Archaea</taxon>
        <taxon>Methanobacteriati</taxon>
        <taxon>Methanobacteriota</taxon>
        <taxon>Stenosarchaea group</taxon>
        <taxon>Halobacteria</taxon>
        <taxon>Halobacteriales</taxon>
        <taxon>Haloferacaceae</taxon>
        <taxon>Haloplanus</taxon>
    </lineage>
</organism>
<dbReference type="EMBL" id="JBHUDL010000004">
    <property type="protein sequence ID" value="MFD1632729.1"/>
    <property type="molecule type" value="Genomic_DNA"/>
</dbReference>
<feature type="transmembrane region" description="Helical" evidence="1">
    <location>
        <begin position="268"/>
        <end position="285"/>
    </location>
</feature>
<feature type="transmembrane region" description="Helical" evidence="1">
    <location>
        <begin position="291"/>
        <end position="308"/>
    </location>
</feature>
<feature type="transmembrane region" description="Helical" evidence="1">
    <location>
        <begin position="12"/>
        <end position="37"/>
    </location>
</feature>
<proteinExistence type="predicted"/>
<accession>A0ABD6CXD8</accession>
<dbReference type="RefSeq" id="WP_256405981.1">
    <property type="nucleotide sequence ID" value="NZ_CP187151.1"/>
</dbReference>
<evidence type="ECO:0000256" key="1">
    <source>
        <dbReference type="SAM" id="Phobius"/>
    </source>
</evidence>
<feature type="transmembrane region" description="Helical" evidence="1">
    <location>
        <begin position="158"/>
        <end position="180"/>
    </location>
</feature>
<reference evidence="2 3" key="1">
    <citation type="journal article" date="2019" name="Int. J. Syst. Evol. Microbiol.">
        <title>The Global Catalogue of Microorganisms (GCM) 10K type strain sequencing project: providing services to taxonomists for standard genome sequencing and annotation.</title>
        <authorList>
            <consortium name="The Broad Institute Genomics Platform"/>
            <consortium name="The Broad Institute Genome Sequencing Center for Infectious Disease"/>
            <person name="Wu L."/>
            <person name="Ma J."/>
        </authorList>
    </citation>
    <scope>NUCLEOTIDE SEQUENCE [LARGE SCALE GENOMIC DNA]</scope>
    <source>
        <strain evidence="2 3">CGMCC 1.10594</strain>
    </source>
</reference>
<dbReference type="Proteomes" id="UP001597075">
    <property type="component" value="Unassembled WGS sequence"/>
</dbReference>
<comment type="caution">
    <text evidence="2">The sequence shown here is derived from an EMBL/GenBank/DDBJ whole genome shotgun (WGS) entry which is preliminary data.</text>
</comment>
<sequence>MSAVALQSAPSLAPPLAVLAVLAVLGIGVGAVGSIVARRLPNPVGKYRLLYVGVLLPFALLAYGLLALLSLGDAVAAAVLGGTEGVAAAALADFAELLGAGLVGLAAYAPTIRGIRAVRDIELSTGRALARMARYVLGLSVIVAGAIAPLHVTGVASPLGLVGVLVVFVVGLFGGAPWIVAAVRSTTTPTGETRDRLDTLREQAGLDVRDTVILDTDDEETATAHVRGPPGYRRLFVTSTFLDRFDDETAAALLAMQAGQIETRVQPLRAASVVAAGVPLVASVAGWGPRWVLLGIAVLALLGGFWGCRRALRAADDHAAARLGADSVADALDRYAAVHEMEPTRRRIPNPLSVSVALGDRIDRLRGR</sequence>
<keyword evidence="3" id="KW-1185">Reference proteome</keyword>
<feature type="transmembrane region" description="Helical" evidence="1">
    <location>
        <begin position="132"/>
        <end position="152"/>
    </location>
</feature>
<gene>
    <name evidence="2" type="ORF">ACFSBJ_03060</name>
</gene>
<dbReference type="AlphaFoldDB" id="A0ABD6CXD8"/>